<dbReference type="SUPFAM" id="SSF53756">
    <property type="entry name" value="UDP-Glycosyltransferase/glycogen phosphorylase"/>
    <property type="match status" value="1"/>
</dbReference>
<dbReference type="GO" id="GO:0005975">
    <property type="term" value="P:carbohydrate metabolic process"/>
    <property type="evidence" value="ECO:0007669"/>
    <property type="project" value="InterPro"/>
</dbReference>
<dbReference type="PANTHER" id="PTHR48050:SF13">
    <property type="entry name" value="STEROL 3-BETA-GLUCOSYLTRANSFERASE UGT80A2"/>
    <property type="match status" value="1"/>
</dbReference>
<dbReference type="Pfam" id="PF03033">
    <property type="entry name" value="Glyco_transf_28"/>
    <property type="match status" value="1"/>
</dbReference>
<dbReference type="Proteomes" id="UP000532936">
    <property type="component" value="Unassembled WGS sequence"/>
</dbReference>
<evidence type="ECO:0000259" key="1">
    <source>
        <dbReference type="Pfam" id="PF03033"/>
    </source>
</evidence>
<dbReference type="GO" id="GO:0033072">
    <property type="term" value="P:vancomycin biosynthetic process"/>
    <property type="evidence" value="ECO:0007669"/>
    <property type="project" value="UniProtKB-ARBA"/>
</dbReference>
<dbReference type="InterPro" id="IPR050426">
    <property type="entry name" value="Glycosyltransferase_28"/>
</dbReference>
<dbReference type="InterPro" id="IPR010610">
    <property type="entry name" value="EryCIII-like_C"/>
</dbReference>
<evidence type="ECO:0000313" key="4">
    <source>
        <dbReference type="Proteomes" id="UP000532936"/>
    </source>
</evidence>
<dbReference type="Gene3D" id="3.40.50.2000">
    <property type="entry name" value="Glycogen Phosphorylase B"/>
    <property type="match status" value="2"/>
</dbReference>
<dbReference type="AlphaFoldDB" id="A0A7W6A7Y1"/>
<dbReference type="CDD" id="cd03784">
    <property type="entry name" value="GT1_Gtf-like"/>
    <property type="match status" value="1"/>
</dbReference>
<dbReference type="Pfam" id="PF06722">
    <property type="entry name" value="EryCIII-like_C"/>
    <property type="match status" value="1"/>
</dbReference>
<gene>
    <name evidence="3" type="ORF">GGR11_002972</name>
</gene>
<organism evidence="3 4">
    <name type="scientific">Brevundimonas mediterranea</name>
    <dbReference type="NCBI Taxonomy" id="74329"/>
    <lineage>
        <taxon>Bacteria</taxon>
        <taxon>Pseudomonadati</taxon>
        <taxon>Pseudomonadota</taxon>
        <taxon>Alphaproteobacteria</taxon>
        <taxon>Caulobacterales</taxon>
        <taxon>Caulobacteraceae</taxon>
        <taxon>Brevundimonas</taxon>
    </lineage>
</organism>
<name>A0A7W6A7Y1_9CAUL</name>
<dbReference type="InterPro" id="IPR002213">
    <property type="entry name" value="UDP_glucos_trans"/>
</dbReference>
<dbReference type="GO" id="GO:0016758">
    <property type="term" value="F:hexosyltransferase activity"/>
    <property type="evidence" value="ECO:0007669"/>
    <property type="project" value="InterPro"/>
</dbReference>
<dbReference type="GO" id="GO:0008194">
    <property type="term" value="F:UDP-glycosyltransferase activity"/>
    <property type="evidence" value="ECO:0007669"/>
    <property type="project" value="InterPro"/>
</dbReference>
<dbReference type="InterPro" id="IPR004276">
    <property type="entry name" value="GlycoTrans_28_N"/>
</dbReference>
<accession>A0A7W6A7Y1</accession>
<reference evidence="3 4" key="1">
    <citation type="submission" date="2020-08" db="EMBL/GenBank/DDBJ databases">
        <title>Genomic Encyclopedia of Type Strains, Phase IV (KMG-IV): sequencing the most valuable type-strain genomes for metagenomic binning, comparative biology and taxonomic classification.</title>
        <authorList>
            <person name="Goeker M."/>
        </authorList>
    </citation>
    <scope>NUCLEOTIDE SEQUENCE [LARGE SCALE GENOMIC DNA]</scope>
    <source>
        <strain evidence="3 4">DSM 14878</strain>
    </source>
</reference>
<dbReference type="PANTHER" id="PTHR48050">
    <property type="entry name" value="STEROL 3-BETA-GLUCOSYLTRANSFERASE"/>
    <property type="match status" value="1"/>
</dbReference>
<sequence length="431" mass="45026">MPDAGRIVLATGGSLGDLHPFIALGRALQSLGHKVGIATAVDYRDKIEAAGLTFHQVGPSIADLTRDTGMDLSALTAAIAKSDRFLFGDILLPRAEDAARQLIAVTEGAAAVVGSTLAIGAQFAAEHWRIPCVAVSLQPTMVFSRYDPPFLPAAPWLKPATSGPQLWLNDLTRALGRMSTARWTAPMNAIRASLGLPQTKDNIVFDAGRSADLYLGLYSPLLSPRQADAAPNFAVVGYAAYDSETGGPSALAPDLEAFLKGGPPPLVFTLGSAAVNIPGDFYVESLKAARRLAHRAVLLVGPDGDQTLAKADAKIHVAAYAPFSLLFPRAAAIVHQGGIGTVHQALSSGRPQLVVPHLGDQYDNAARVVRLGCGRSLARPRYRSDTVAAALRALAEDPLVSARAEAVAPQVRAQDGAAAAAARISALLRPS</sequence>
<dbReference type="EMBL" id="JACIDA010000003">
    <property type="protein sequence ID" value="MBB3873410.1"/>
    <property type="molecule type" value="Genomic_DNA"/>
</dbReference>
<proteinExistence type="predicted"/>
<evidence type="ECO:0000313" key="3">
    <source>
        <dbReference type="EMBL" id="MBB3873410.1"/>
    </source>
</evidence>
<feature type="domain" description="Glycosyltransferase family 28 N-terminal" evidence="1">
    <location>
        <begin position="7"/>
        <end position="65"/>
    </location>
</feature>
<protein>
    <submittedName>
        <fullName evidence="3">UDP:flavonoid glycosyltransferase YjiC (YdhE family)</fullName>
    </submittedName>
</protein>
<keyword evidence="3" id="KW-0808">Transferase</keyword>
<evidence type="ECO:0000259" key="2">
    <source>
        <dbReference type="Pfam" id="PF06722"/>
    </source>
</evidence>
<comment type="caution">
    <text evidence="3">The sequence shown here is derived from an EMBL/GenBank/DDBJ whole genome shotgun (WGS) entry which is preliminary data.</text>
</comment>
<dbReference type="RefSeq" id="WP_183198175.1">
    <property type="nucleotide sequence ID" value="NZ_JACIDA010000003.1"/>
</dbReference>
<feature type="domain" description="Erythromycin biosynthesis protein CIII-like C-terminal" evidence="2">
    <location>
        <begin position="291"/>
        <end position="417"/>
    </location>
</feature>